<evidence type="ECO:0000313" key="1">
    <source>
        <dbReference type="EMBL" id="KAI5655441.1"/>
    </source>
</evidence>
<organism evidence="1 2">
    <name type="scientific">Catharanthus roseus</name>
    <name type="common">Madagascar periwinkle</name>
    <name type="synonym">Vinca rosea</name>
    <dbReference type="NCBI Taxonomy" id="4058"/>
    <lineage>
        <taxon>Eukaryota</taxon>
        <taxon>Viridiplantae</taxon>
        <taxon>Streptophyta</taxon>
        <taxon>Embryophyta</taxon>
        <taxon>Tracheophyta</taxon>
        <taxon>Spermatophyta</taxon>
        <taxon>Magnoliopsida</taxon>
        <taxon>eudicotyledons</taxon>
        <taxon>Gunneridae</taxon>
        <taxon>Pentapetalae</taxon>
        <taxon>asterids</taxon>
        <taxon>lamiids</taxon>
        <taxon>Gentianales</taxon>
        <taxon>Apocynaceae</taxon>
        <taxon>Rauvolfioideae</taxon>
        <taxon>Vinceae</taxon>
        <taxon>Catharanthinae</taxon>
        <taxon>Catharanthus</taxon>
    </lineage>
</organism>
<name>A0ACC0A7D0_CATRO</name>
<gene>
    <name evidence="1" type="ORF">M9H77_32628</name>
</gene>
<evidence type="ECO:0000313" key="2">
    <source>
        <dbReference type="Proteomes" id="UP001060085"/>
    </source>
</evidence>
<dbReference type="Proteomes" id="UP001060085">
    <property type="component" value="Linkage Group LG07"/>
</dbReference>
<protein>
    <submittedName>
        <fullName evidence="1">Uncharacterized protein</fullName>
    </submittedName>
</protein>
<comment type="caution">
    <text evidence="1">The sequence shown here is derived from an EMBL/GenBank/DDBJ whole genome shotgun (WGS) entry which is preliminary data.</text>
</comment>
<sequence>MTFPGHLRTDPDWLTMFSTRAVQCAVVSVRLAQSVFCQTQPTLHWLNQVLDEVARMVPLSHHDLHLSPQRRISNCLMKSLRTRTFLVRGLIQFTNPAATKTGIQASDHSNGIRKKFSWERRNRWLYRGWKMRNNKINDCEAVSTSAAFGKRFKTRRPIPKRGQIKRKIAAKAFQTLVSVIAAAPSPRPNATL</sequence>
<reference evidence="2" key="1">
    <citation type="journal article" date="2023" name="Nat. Plants">
        <title>Single-cell RNA sequencing provides a high-resolution roadmap for understanding the multicellular compartmentation of specialized metabolism.</title>
        <authorList>
            <person name="Sun S."/>
            <person name="Shen X."/>
            <person name="Li Y."/>
            <person name="Li Y."/>
            <person name="Wang S."/>
            <person name="Li R."/>
            <person name="Zhang H."/>
            <person name="Shen G."/>
            <person name="Guo B."/>
            <person name="Wei J."/>
            <person name="Xu J."/>
            <person name="St-Pierre B."/>
            <person name="Chen S."/>
            <person name="Sun C."/>
        </authorList>
    </citation>
    <scope>NUCLEOTIDE SEQUENCE [LARGE SCALE GENOMIC DNA]</scope>
</reference>
<accession>A0ACC0A7D0</accession>
<dbReference type="EMBL" id="CM044707">
    <property type="protein sequence ID" value="KAI5655441.1"/>
    <property type="molecule type" value="Genomic_DNA"/>
</dbReference>
<proteinExistence type="predicted"/>
<keyword evidence="2" id="KW-1185">Reference proteome</keyword>